<feature type="compositionally biased region" description="Basic and acidic residues" evidence="11">
    <location>
        <begin position="1"/>
        <end position="15"/>
    </location>
</feature>
<feature type="region of interest" description="Disordered" evidence="11">
    <location>
        <begin position="1"/>
        <end position="31"/>
    </location>
</feature>
<dbReference type="SUPFAM" id="SSF57667">
    <property type="entry name" value="beta-beta-alpha zinc fingers"/>
    <property type="match status" value="22"/>
</dbReference>
<sequence length="2589" mass="302125">MDPHFIQAHSDRNTTDESNSEEDVSTESESSSIEIDLTILNGKYYKILKSDATNIDALCQLCLPKQTTIRGAKTTTVNFRNHLQRVHKNAFTECMMTHKKSGQQSKRKSQDEDNSVVTKQLKPYFTQEEFDEKILQFLINTIIQLNIIENKSFIALFEGLNVKVMEQKAAVSRLNDMYAAHVDQIINDIEKQKYICLTSDVWWVNRRNFIGVTAHWIDENFQRISVALSCQSFGPDGGDKTISVIISVIDKFKIDRKKVVSTILDYSTNNYGTNDSDTTSDTSEEDINFTSTDIASALGLRSSAGQIMYVVALTDIEEAFLSDDSIWNKRAQAITKCEALLEKVNLLNSCVFNHALPGSEIKKWIWDYNSIRQIIPVKDKVNNMCAKLKLDPFSEAELQFIEEYCAVMTPLVQTFDIFQNENNFYYGIVLPSIVSLKNKWEKMASCGFQKEGEFLRKLCLTSLNERFPNTLDLADDHQILAAVSYPRFKLRWYNAIPNNEITEDVIKQKLRAACQEFIGSNDFTDNDMAATRSDDDYFDFTRLVRNLSVVMTSRTMIWQQLDLMMITLILPNPKRVSRRKHDKRTDLNMLDNYQHVKEVFLKYNTALPSSASVDRLFSLASIVNAPEKAAICEPNLVWACCARHKKRSSSNTTKKHGFKQETSAVKDEETSENSKWTCRKCKQSFRTSRLLRAHRKQAHFAAPSGQYHNYAYDDQTKMYICQVCKMSFANRKKAREHSFMHEEKFTCEVCNEVQYSAYRYSLHLNQHRGDGKYICPICEYVATRPHSVANHINTIHLKKYLYCCKFCGKGYHDVVTYNEHEKLHVGTNSLICVVCQKEFSYTRYLTLHQTRAHRVTTKDLTLENQCNICQKSYSTPTTLKKHLRTHELNASNARPNLCEWCGKHFNDNGALNHHKRIHTGYKPYKCLYCQKSFSRKGYLVLHARTHSGEKPYCCSYCGKRFNQPTSLKVHVRGHTGERPYTCRVCNNGFTSKSTLKNHNVYLVYKPLNWYVQEISAIYLKESIKIEPTTISYGEHFQSNIEENATFKWRCKICLQFFPTRAVLRDHTRERHSASHFKHFANYSYNTQTQLYSCKMCTAEFNNRTMMWKHVLVHEQKFTCEICGEVQDSAYKFSLHLNKHSGDNNYKCPLCEYVTKITSSMSTHINSVHLKRFPYYCKHCGKGYHDAVMCTDHELKHFGNHSVPCVVCQKSFGYTRNLIHHQISCHKVPTTDASLNNQCDVCMKHYSSSSSLRKHKRIHQRAATPNVCVWCGKHFKDDAALKQHERIHTGTGRTITAIHMKTEDQNRSTFVTDIDSDTNKWLCKFCQENFETRALLRKHKQDSHWGSIRKHFTNYVYSKESKVYSCKVCHMDFISRAKVRKHFLIHQKFTCEVCGVVQDSAYRYSLHLNEHVGDDKYSCPLCQYVTKRKSSIGIHINGVHLKRYPYYCKHCGKGYYDSVSCNEHEKQHIGSNHTLVCVVCQKEFNYTRYLITHQIRNHKVPTIDLNLQNQCDICKKNYSSPRALQRHMQVHEDTTSDASRNLCEWNTEKITATRLYAPLKQQQQTYNESDSEQTSKWFCRTCRQSFESRTRLKKHRKEKHFVPFQQHFTNYTYSNETQLYTCKVCKAEFKNRIMMWKHVSVHEEKYTCQICNEIQDSAYRYSIHLSEHIGDNKYTCPLCPYVTRRKSSLARHINSIHLKRYPYYCKHCGKGYHDPVTFADHEQKHVGNHSITCIVCQKSFAYTRNLTHHQIHYHKVTTIDVQVKYQCEICKKYYTSPVTLRRHKQVHEINASDARPNLCEWCGKHFKDTVTLRHHKRIHTGCFGTINESTRERAANLSDRTCVLGSTGRKSISYRSSRNFVPFQPHFTNYTYSNETQIYTCKVCKAEFKNRIMMWNHVSVHEDNYTCQICNEIQDSAYRYSIHLSEHIGDNKYTCPLCPYVTRRKSSLARHINSIHLKRYPYYCKHCGKGYHDPVTFADHEQKHVGNHSITCIVCQKSFAYTRNLTHHQILYHKVTTIQSNNNRCSSKISVRDLQEVLHLTHHAKASVHKHQCEICKKYYTSPITLRRHKQVHEINASDAKPNLCEWNTEKITTRLYALRKKQQWTYNESDSEQTSKWFCTTCLQSFESRTHLKKHRKEKHFVPFERHFTNYSYSNETQLYTCKVCKAEFKNRIKMWKHVSVHEDKYTCEICNEIQDSAYRYSVHLSEHVGDNKYTCPLCAYITRRKGSIAQHINSIHLKRFPYYCKHCGKGYHDLVTLADHEQKHAGNLSITCIVCQKSFAYTRNLTHHQIHYHKVTTIDVQEKYQCDICKKYYASAVTLRRHKPMHEINASDAKPHLCEWCGKHFRDTLTLRLHERIHTGLTSAELVAAAEEALEEDPFTASDEDKKYVPEIDSEESDAEVEPVIEQEEPHSDESSDEEETPAQHTVLVGKDGSHWTDTPLPQAQTISRNILREKCGAPRFSALYTAKETFKSIMSNEICTIILRETNRKGKQVSGDYNEKQTQMYKDSKRQPPTLKVFNAFTEEEEKQTQMYKDSKRQPPTLKVFNAFTEEEFDAFLGILITAGVHKSNKEHISEMWNLNPYLLFDF</sequence>
<feature type="domain" description="C2H2-type" evidence="12">
    <location>
        <begin position="1764"/>
        <end position="1786"/>
    </location>
</feature>
<feature type="domain" description="C2H2-type" evidence="12">
    <location>
        <begin position="1961"/>
        <end position="1988"/>
    </location>
</feature>
<feature type="domain" description="C2H2-type" evidence="12">
    <location>
        <begin position="1673"/>
        <end position="1701"/>
    </location>
</feature>
<feature type="domain" description="C2H2-type" evidence="12">
    <location>
        <begin position="1145"/>
        <end position="1173"/>
    </location>
</feature>
<feature type="domain" description="C2H2-type" evidence="12">
    <location>
        <begin position="1265"/>
        <end position="1292"/>
    </location>
</feature>
<dbReference type="PANTHER" id="PTHR47772:SF13">
    <property type="entry name" value="GASTRULA ZINC FINGER PROTEIN XLCGF49.1-LIKE-RELATED"/>
    <property type="match status" value="1"/>
</dbReference>
<keyword evidence="6" id="KW-0805">Transcription regulation</keyword>
<feature type="domain" description="C2H2-type" evidence="12">
    <location>
        <begin position="924"/>
        <end position="951"/>
    </location>
</feature>
<feature type="domain" description="C2H2-type" evidence="12">
    <location>
        <begin position="1989"/>
        <end position="2012"/>
    </location>
</feature>
<feature type="domain" description="C2H2-type" evidence="12">
    <location>
        <begin position="1576"/>
        <end position="1599"/>
    </location>
</feature>
<feature type="domain" description="C2H2-type" evidence="12">
    <location>
        <begin position="2243"/>
        <end position="2270"/>
    </location>
</feature>
<feature type="domain" description="C2H2-type" evidence="12">
    <location>
        <begin position="1117"/>
        <end position="1144"/>
    </location>
</feature>
<feature type="domain" description="C2H2-type" evidence="12">
    <location>
        <begin position="1796"/>
        <end position="1820"/>
    </location>
</feature>
<comment type="caution">
    <text evidence="13">The sequence shown here is derived from an EMBL/GenBank/DDBJ whole genome shotgun (WGS) entry which is preliminary data.</text>
</comment>
<gene>
    <name evidence="13" type="ORF">QE152_g12760</name>
</gene>
<dbReference type="GO" id="GO:0005634">
    <property type="term" value="C:nucleus"/>
    <property type="evidence" value="ECO:0007669"/>
    <property type="project" value="UniProtKB-SubCell"/>
</dbReference>
<name>A0AAW1LRT2_POPJA</name>
<dbReference type="InterPro" id="IPR013087">
    <property type="entry name" value="Znf_C2H2_type"/>
</dbReference>
<dbReference type="Pfam" id="PF00096">
    <property type="entry name" value="zf-C2H2"/>
    <property type="match status" value="8"/>
</dbReference>
<keyword evidence="8" id="KW-0804">Transcription</keyword>
<feature type="domain" description="C2H2-type" evidence="12">
    <location>
        <begin position="2214"/>
        <end position="2242"/>
    </location>
</feature>
<keyword evidence="4 10" id="KW-0863">Zinc-finger</keyword>
<dbReference type="GO" id="GO:0008270">
    <property type="term" value="F:zinc ion binding"/>
    <property type="evidence" value="ECO:0007669"/>
    <property type="project" value="UniProtKB-KW"/>
</dbReference>
<dbReference type="GO" id="GO:0005694">
    <property type="term" value="C:chromosome"/>
    <property type="evidence" value="ECO:0007669"/>
    <property type="project" value="UniProtKB-ARBA"/>
</dbReference>
<evidence type="ECO:0000256" key="5">
    <source>
        <dbReference type="ARBA" id="ARBA00022833"/>
    </source>
</evidence>
<feature type="domain" description="C2H2-type" evidence="12">
    <location>
        <begin position="1702"/>
        <end position="1729"/>
    </location>
</feature>
<feature type="domain" description="C2H2-type" evidence="12">
    <location>
        <begin position="1048"/>
        <end position="1076"/>
    </location>
</feature>
<keyword evidence="7" id="KW-0238">DNA-binding</keyword>
<keyword evidence="5" id="KW-0862">Zinc</keyword>
<feature type="domain" description="C2H2-type" evidence="12">
    <location>
        <begin position="2337"/>
        <end position="2364"/>
    </location>
</feature>
<feature type="domain" description="C2H2-type" evidence="12">
    <location>
        <begin position="676"/>
        <end position="704"/>
    </location>
</feature>
<comment type="subcellular location">
    <subcellularLocation>
        <location evidence="1">Nucleus</location>
    </subcellularLocation>
</comment>
<accession>A0AAW1LRT2</accession>
<evidence type="ECO:0000256" key="7">
    <source>
        <dbReference type="ARBA" id="ARBA00023125"/>
    </source>
</evidence>
<feature type="region of interest" description="Disordered" evidence="11">
    <location>
        <begin position="2376"/>
        <end position="2425"/>
    </location>
</feature>
<proteinExistence type="predicted"/>
<dbReference type="InterPro" id="IPR036236">
    <property type="entry name" value="Znf_C2H2_sf"/>
</dbReference>
<reference evidence="13 14" key="1">
    <citation type="journal article" date="2024" name="BMC Genomics">
        <title>De novo assembly and annotation of Popillia japonica's genome with initial clues to its potential as an invasive pest.</title>
        <authorList>
            <person name="Cucini C."/>
            <person name="Boschi S."/>
            <person name="Funari R."/>
            <person name="Cardaioli E."/>
            <person name="Iannotti N."/>
            <person name="Marturano G."/>
            <person name="Paoli F."/>
            <person name="Bruttini M."/>
            <person name="Carapelli A."/>
            <person name="Frati F."/>
            <person name="Nardi F."/>
        </authorList>
    </citation>
    <scope>NUCLEOTIDE SEQUENCE [LARGE SCALE GENOMIC DNA]</scope>
    <source>
        <strain evidence="13">DMR45628</strain>
    </source>
</reference>
<feature type="domain" description="C2H2-type" evidence="12">
    <location>
        <begin position="952"/>
        <end position="979"/>
    </location>
</feature>
<evidence type="ECO:0000256" key="11">
    <source>
        <dbReference type="SAM" id="MobiDB-lite"/>
    </source>
</evidence>
<feature type="domain" description="C2H2-type" evidence="12">
    <location>
        <begin position="1932"/>
        <end position="1960"/>
    </location>
</feature>
<dbReference type="FunFam" id="3.30.160.60:FF:000065">
    <property type="entry name" value="B-cell CLL/lymphoma 6, member B"/>
    <property type="match status" value="1"/>
</dbReference>
<evidence type="ECO:0000256" key="6">
    <source>
        <dbReference type="ARBA" id="ARBA00023015"/>
    </source>
</evidence>
<dbReference type="GO" id="GO:0045893">
    <property type="term" value="P:positive regulation of DNA-templated transcription"/>
    <property type="evidence" value="ECO:0007669"/>
    <property type="project" value="UniProtKB-ARBA"/>
</dbReference>
<evidence type="ECO:0000259" key="12">
    <source>
        <dbReference type="PROSITE" id="PS50157"/>
    </source>
</evidence>
<feature type="domain" description="C2H2-type" evidence="12">
    <location>
        <begin position="1236"/>
        <end position="1263"/>
    </location>
</feature>
<protein>
    <submittedName>
        <fullName evidence="13">Zinc finger, C2H2 type</fullName>
    </submittedName>
</protein>
<evidence type="ECO:0000256" key="8">
    <source>
        <dbReference type="ARBA" id="ARBA00023163"/>
    </source>
</evidence>
<feature type="domain" description="C2H2-type" evidence="12">
    <location>
        <begin position="1730"/>
        <end position="1753"/>
    </location>
</feature>
<feature type="domain" description="C2H2-type" evidence="12">
    <location>
        <begin position="1878"/>
        <end position="1905"/>
    </location>
</feature>
<feature type="domain" description="C2H2-type" evidence="12">
    <location>
        <begin position="1416"/>
        <end position="1444"/>
    </location>
</feature>
<dbReference type="PROSITE" id="PS00028">
    <property type="entry name" value="ZINC_FINGER_C2H2_1"/>
    <property type="match status" value="35"/>
</dbReference>
<feature type="domain" description="C2H2-type" evidence="12">
    <location>
        <begin position="2271"/>
        <end position="2294"/>
    </location>
</feature>
<feature type="domain" description="C2H2-type" evidence="12">
    <location>
        <begin position="1091"/>
        <end position="1118"/>
    </location>
</feature>
<feature type="compositionally biased region" description="Acidic residues" evidence="11">
    <location>
        <begin position="2393"/>
        <end position="2408"/>
    </location>
</feature>
<evidence type="ECO:0000313" key="14">
    <source>
        <dbReference type="Proteomes" id="UP001458880"/>
    </source>
</evidence>
<keyword evidence="14" id="KW-1185">Reference proteome</keyword>
<feature type="domain" description="C2H2-type" evidence="12">
    <location>
        <begin position="2050"/>
        <end position="2072"/>
    </location>
</feature>
<feature type="domain" description="C2H2-type" evidence="12">
    <location>
        <begin position="1619"/>
        <end position="1646"/>
    </location>
</feature>
<evidence type="ECO:0000256" key="3">
    <source>
        <dbReference type="ARBA" id="ARBA00022737"/>
    </source>
</evidence>
<evidence type="ECO:0000256" key="10">
    <source>
        <dbReference type="PROSITE-ProRule" id="PRU00042"/>
    </source>
</evidence>
<feature type="domain" description="C2H2-type" evidence="12">
    <location>
        <begin position="1508"/>
        <end position="1535"/>
    </location>
</feature>
<dbReference type="PROSITE" id="PS50157">
    <property type="entry name" value="ZINC_FINGER_C2H2_2"/>
    <property type="match status" value="38"/>
</dbReference>
<dbReference type="SUPFAM" id="SSF53098">
    <property type="entry name" value="Ribonuclease H-like"/>
    <property type="match status" value="1"/>
</dbReference>
<feature type="domain" description="C2H2-type" evidence="12">
    <location>
        <begin position="1363"/>
        <end position="1385"/>
    </location>
</feature>
<keyword evidence="3" id="KW-0677">Repeat</keyword>
<feature type="domain" description="C2H2-type" evidence="12">
    <location>
        <begin position="864"/>
        <end position="891"/>
    </location>
</feature>
<dbReference type="FunFam" id="3.30.160.60:FF:001732">
    <property type="entry name" value="Zgc:162936"/>
    <property type="match status" value="1"/>
</dbReference>
<keyword evidence="2" id="KW-0479">Metal-binding</keyword>
<evidence type="ECO:0000256" key="9">
    <source>
        <dbReference type="ARBA" id="ARBA00023242"/>
    </source>
</evidence>
<dbReference type="EMBL" id="JASPKY010000118">
    <property type="protein sequence ID" value="KAK9736087.1"/>
    <property type="molecule type" value="Genomic_DNA"/>
</dbReference>
<evidence type="ECO:0000256" key="4">
    <source>
        <dbReference type="ARBA" id="ARBA00022771"/>
    </source>
</evidence>
<feature type="domain" description="C2H2-type" evidence="12">
    <location>
        <begin position="2305"/>
        <end position="2327"/>
    </location>
</feature>
<dbReference type="InterPro" id="IPR050636">
    <property type="entry name" value="C2H2-ZF_domain-containing"/>
</dbReference>
<dbReference type="SMART" id="SM00355">
    <property type="entry name" value="ZnF_C2H2"/>
    <property type="match status" value="48"/>
</dbReference>
<feature type="domain" description="C2H2-type" evidence="12">
    <location>
        <begin position="1320"/>
        <end position="1348"/>
    </location>
</feature>
<feature type="domain" description="C2H2-type" evidence="12">
    <location>
        <begin position="802"/>
        <end position="829"/>
    </location>
</feature>
<dbReference type="Gene3D" id="3.30.160.60">
    <property type="entry name" value="Classic Zinc Finger"/>
    <property type="match status" value="26"/>
</dbReference>
<organism evidence="13 14">
    <name type="scientific">Popillia japonica</name>
    <name type="common">Japanese beetle</name>
    <dbReference type="NCBI Taxonomy" id="7064"/>
    <lineage>
        <taxon>Eukaryota</taxon>
        <taxon>Metazoa</taxon>
        <taxon>Ecdysozoa</taxon>
        <taxon>Arthropoda</taxon>
        <taxon>Hexapoda</taxon>
        <taxon>Insecta</taxon>
        <taxon>Pterygota</taxon>
        <taxon>Neoptera</taxon>
        <taxon>Endopterygota</taxon>
        <taxon>Coleoptera</taxon>
        <taxon>Polyphaga</taxon>
        <taxon>Scarabaeiformia</taxon>
        <taxon>Scarabaeidae</taxon>
        <taxon>Rutelinae</taxon>
        <taxon>Popillia</taxon>
    </lineage>
</organism>
<evidence type="ECO:0000256" key="2">
    <source>
        <dbReference type="ARBA" id="ARBA00022723"/>
    </source>
</evidence>
<feature type="domain" description="C2H2-type" evidence="12">
    <location>
        <begin position="1174"/>
        <end position="1201"/>
    </location>
</feature>
<dbReference type="SMART" id="SM00451">
    <property type="entry name" value="ZnF_U1"/>
    <property type="match status" value="7"/>
</dbReference>
<dbReference type="GO" id="GO:0043565">
    <property type="term" value="F:sequence-specific DNA binding"/>
    <property type="evidence" value="ECO:0007669"/>
    <property type="project" value="UniProtKB-ARBA"/>
</dbReference>
<feature type="domain" description="C2H2-type" evidence="12">
    <location>
        <begin position="896"/>
        <end position="923"/>
    </location>
</feature>
<feature type="domain" description="C2H2-type" evidence="12">
    <location>
        <begin position="980"/>
        <end position="998"/>
    </location>
</feature>
<dbReference type="FunFam" id="3.30.160.60:FF:001485">
    <property type="entry name" value="Krueppel-related zinc finger protein"/>
    <property type="match status" value="1"/>
</dbReference>
<keyword evidence="9" id="KW-0539">Nucleus</keyword>
<dbReference type="Proteomes" id="UP001458880">
    <property type="component" value="Unassembled WGS sequence"/>
</dbReference>
<evidence type="ECO:0000313" key="13">
    <source>
        <dbReference type="EMBL" id="KAK9736087.1"/>
    </source>
</evidence>
<feature type="domain" description="C2H2-type" evidence="12">
    <location>
        <begin position="2117"/>
        <end position="2140"/>
    </location>
</feature>
<evidence type="ECO:0000256" key="1">
    <source>
        <dbReference type="ARBA" id="ARBA00004123"/>
    </source>
</evidence>
<feature type="domain" description="C2H2-type" evidence="12">
    <location>
        <begin position="2160"/>
        <end position="2187"/>
    </location>
</feature>
<dbReference type="InterPro" id="IPR003604">
    <property type="entry name" value="Matrin/U1-like-C_Znf_C2H2"/>
</dbReference>
<dbReference type="PANTHER" id="PTHR47772">
    <property type="entry name" value="ZINC FINGER PROTEIN 200"/>
    <property type="match status" value="1"/>
</dbReference>
<dbReference type="InterPro" id="IPR012337">
    <property type="entry name" value="RNaseH-like_sf"/>
</dbReference>
<feature type="domain" description="C2H2-type" evidence="12">
    <location>
        <begin position="1445"/>
        <end position="1472"/>
    </location>
</feature>